<dbReference type="Pfam" id="PF00126">
    <property type="entry name" value="HTH_1"/>
    <property type="match status" value="1"/>
</dbReference>
<evidence type="ECO:0000259" key="5">
    <source>
        <dbReference type="PROSITE" id="PS50931"/>
    </source>
</evidence>
<keyword evidence="3" id="KW-0238">DNA-binding</keyword>
<organism evidence="6 7">
    <name type="scientific">Guyparkeria halophila</name>
    <dbReference type="NCBI Taxonomy" id="47960"/>
    <lineage>
        <taxon>Bacteria</taxon>
        <taxon>Pseudomonadati</taxon>
        <taxon>Pseudomonadota</taxon>
        <taxon>Gammaproteobacteria</taxon>
        <taxon>Chromatiales</taxon>
        <taxon>Thioalkalibacteraceae</taxon>
        <taxon>Guyparkeria</taxon>
    </lineage>
</organism>
<dbReference type="InterPro" id="IPR036390">
    <property type="entry name" value="WH_DNA-bd_sf"/>
</dbReference>
<dbReference type="EMBL" id="CP140153">
    <property type="protein sequence ID" value="WQH17306.1"/>
    <property type="molecule type" value="Genomic_DNA"/>
</dbReference>
<keyword evidence="4" id="KW-0804">Transcription</keyword>
<protein>
    <submittedName>
        <fullName evidence="6">LysR substrate-binding domain-containing protein</fullName>
    </submittedName>
</protein>
<dbReference type="Pfam" id="PF03466">
    <property type="entry name" value="LysR_substrate"/>
    <property type="match status" value="1"/>
</dbReference>
<evidence type="ECO:0000256" key="1">
    <source>
        <dbReference type="ARBA" id="ARBA00009437"/>
    </source>
</evidence>
<dbReference type="PROSITE" id="PS50931">
    <property type="entry name" value="HTH_LYSR"/>
    <property type="match status" value="1"/>
</dbReference>
<reference evidence="6 7" key="1">
    <citation type="submission" date="2023-11" db="EMBL/GenBank/DDBJ databases">
        <title>MicrobeMod: A computational toolkit for identifying prokaryotic methylation and restriction-modification with nanopore sequencing.</title>
        <authorList>
            <person name="Crits-Christoph A."/>
            <person name="Kang S.C."/>
            <person name="Lee H."/>
            <person name="Ostrov N."/>
        </authorList>
    </citation>
    <scope>NUCLEOTIDE SEQUENCE [LARGE SCALE GENOMIC DNA]</scope>
    <source>
        <strain evidence="6 7">ATCC 49870</strain>
    </source>
</reference>
<dbReference type="PRINTS" id="PR00039">
    <property type="entry name" value="HTHLYSR"/>
</dbReference>
<feature type="domain" description="HTH lysR-type" evidence="5">
    <location>
        <begin position="19"/>
        <end position="75"/>
    </location>
</feature>
<dbReference type="CDD" id="cd08419">
    <property type="entry name" value="PBP2_CbbR_RubisCO_like"/>
    <property type="match status" value="1"/>
</dbReference>
<dbReference type="RefSeq" id="WP_322522278.1">
    <property type="nucleotide sequence ID" value="NZ_CP140153.1"/>
</dbReference>
<dbReference type="InterPro" id="IPR005119">
    <property type="entry name" value="LysR_subst-bd"/>
</dbReference>
<evidence type="ECO:0000256" key="2">
    <source>
        <dbReference type="ARBA" id="ARBA00023015"/>
    </source>
</evidence>
<evidence type="ECO:0000256" key="3">
    <source>
        <dbReference type="ARBA" id="ARBA00023125"/>
    </source>
</evidence>
<dbReference type="PANTHER" id="PTHR30126:SF5">
    <property type="entry name" value="HTH-TYPE TRANSCRIPTIONAL ACTIVATOR CMPR"/>
    <property type="match status" value="1"/>
</dbReference>
<dbReference type="Proteomes" id="UP001327459">
    <property type="component" value="Chromosome"/>
</dbReference>
<keyword evidence="7" id="KW-1185">Reference proteome</keyword>
<dbReference type="SUPFAM" id="SSF53850">
    <property type="entry name" value="Periplasmic binding protein-like II"/>
    <property type="match status" value="1"/>
</dbReference>
<dbReference type="PANTHER" id="PTHR30126">
    <property type="entry name" value="HTH-TYPE TRANSCRIPTIONAL REGULATOR"/>
    <property type="match status" value="1"/>
</dbReference>
<accession>A0ABZ0Z1M9</accession>
<dbReference type="Gene3D" id="1.10.10.10">
    <property type="entry name" value="Winged helix-like DNA-binding domain superfamily/Winged helix DNA-binding domain"/>
    <property type="match status" value="1"/>
</dbReference>
<dbReference type="InterPro" id="IPR036388">
    <property type="entry name" value="WH-like_DNA-bd_sf"/>
</dbReference>
<evidence type="ECO:0000313" key="7">
    <source>
        <dbReference type="Proteomes" id="UP001327459"/>
    </source>
</evidence>
<dbReference type="InterPro" id="IPR000847">
    <property type="entry name" value="LysR_HTH_N"/>
</dbReference>
<dbReference type="Gene3D" id="3.40.190.290">
    <property type="match status" value="1"/>
</dbReference>
<dbReference type="SUPFAM" id="SSF46785">
    <property type="entry name" value="Winged helix' DNA-binding domain"/>
    <property type="match status" value="1"/>
</dbReference>
<name>A0ABZ0Z1M9_9GAMM</name>
<evidence type="ECO:0000313" key="6">
    <source>
        <dbReference type="EMBL" id="WQH17306.1"/>
    </source>
</evidence>
<keyword evidence="2" id="KW-0805">Transcription regulation</keyword>
<sequence length="317" mass="35534">MMVEDARQSEARYLLRHATLRQIEILEAVARLGSFTRAAEELFLTQPTVSAQVKSLSETVGMPLFEQIGRKIFLTDAGNLVARGCRDVIDALSNLEMSLNDLKGLKKGRLRLSVITTAKYFAPLAMGDFAKQFPDIEMELKVSNRDTLLKRIEDNLSDLYIIGHVPDSGLDLELIPFAPNPLVVIAHRDHPLARERHIPIERIAEEPFIMREPGSGIRHKVEEHFAQHGLKLKQRLVLEGNESIKHAVVGQLGISVVSEHALNLESEAGPLVKLDVEGFPLQRYWNIVYPRGKALSVIAREFLAFLKEHGGDYLKIG</sequence>
<evidence type="ECO:0000256" key="4">
    <source>
        <dbReference type="ARBA" id="ARBA00023163"/>
    </source>
</evidence>
<gene>
    <name evidence="6" type="ORF">SR882_05215</name>
</gene>
<comment type="similarity">
    <text evidence="1">Belongs to the LysR transcriptional regulatory family.</text>
</comment>
<proteinExistence type="inferred from homology"/>